<name>A0ABT2D6Y8_9BURK</name>
<dbReference type="EMBL" id="JANUHB010000001">
    <property type="protein sequence ID" value="MCS0807050.1"/>
    <property type="molecule type" value="Genomic_DNA"/>
</dbReference>
<sequence length="103" mass="11310">MESELQHEVFAALGAERIARVRLITHLHRLSWVAGVVSAIVVGALTKEPVFFVLTGLAVGAGLHLYTENVLLAQVCRGARYSKSTSLVTSVAALHYNWRNRKL</sequence>
<comment type="caution">
    <text evidence="2">The sequence shown here is derived from an EMBL/GenBank/DDBJ whole genome shotgun (WGS) entry which is preliminary data.</text>
</comment>
<feature type="transmembrane region" description="Helical" evidence="1">
    <location>
        <begin position="51"/>
        <end position="73"/>
    </location>
</feature>
<reference evidence="2 3" key="1">
    <citation type="submission" date="2022-08" db="EMBL/GenBank/DDBJ databases">
        <title>Reclassification of Massilia species as members of the genera Telluria, Duganella, Pseudoduganella, Mokoshia gen. nov. and Zemynaea gen. nov. using orthogonal and non-orthogonal genome-based approaches.</title>
        <authorList>
            <person name="Bowman J.P."/>
        </authorList>
    </citation>
    <scope>NUCLEOTIDE SEQUENCE [LARGE SCALE GENOMIC DNA]</scope>
    <source>
        <strain evidence="2 3">JCM 31605</strain>
    </source>
</reference>
<dbReference type="Proteomes" id="UP001206126">
    <property type="component" value="Unassembled WGS sequence"/>
</dbReference>
<keyword evidence="3" id="KW-1185">Reference proteome</keyword>
<keyword evidence="1" id="KW-0472">Membrane</keyword>
<evidence type="ECO:0000313" key="3">
    <source>
        <dbReference type="Proteomes" id="UP001206126"/>
    </source>
</evidence>
<keyword evidence="1" id="KW-0812">Transmembrane</keyword>
<proteinExistence type="predicted"/>
<accession>A0ABT2D6Y8</accession>
<evidence type="ECO:0000256" key="1">
    <source>
        <dbReference type="SAM" id="Phobius"/>
    </source>
</evidence>
<protein>
    <submittedName>
        <fullName evidence="2">Uncharacterized protein</fullName>
    </submittedName>
</protein>
<evidence type="ECO:0000313" key="2">
    <source>
        <dbReference type="EMBL" id="MCS0807050.1"/>
    </source>
</evidence>
<dbReference type="RefSeq" id="WP_258820831.1">
    <property type="nucleotide sequence ID" value="NZ_JANUHB010000001.1"/>
</dbReference>
<keyword evidence="1" id="KW-1133">Transmembrane helix</keyword>
<organism evidence="2 3">
    <name type="scientific">Massilia agilis</name>
    <dbReference type="NCBI Taxonomy" id="1811226"/>
    <lineage>
        <taxon>Bacteria</taxon>
        <taxon>Pseudomonadati</taxon>
        <taxon>Pseudomonadota</taxon>
        <taxon>Betaproteobacteria</taxon>
        <taxon>Burkholderiales</taxon>
        <taxon>Oxalobacteraceae</taxon>
        <taxon>Telluria group</taxon>
        <taxon>Massilia</taxon>
    </lineage>
</organism>
<gene>
    <name evidence="2" type="ORF">NX774_03840</name>
</gene>
<feature type="transmembrane region" description="Helical" evidence="1">
    <location>
        <begin position="27"/>
        <end position="45"/>
    </location>
</feature>